<feature type="binding site" evidence="11">
    <location>
        <position position="194"/>
    </location>
    <ligand>
        <name>substrate</name>
    </ligand>
</feature>
<feature type="binding site" evidence="11">
    <location>
        <position position="314"/>
    </location>
    <ligand>
        <name>FMN</name>
        <dbReference type="ChEBI" id="CHEBI:58210"/>
    </ligand>
</feature>
<feature type="binding site" evidence="11">
    <location>
        <position position="287"/>
    </location>
    <ligand>
        <name>FMN</name>
        <dbReference type="ChEBI" id="CHEBI:58210"/>
    </ligand>
</feature>
<feature type="binding site" evidence="11">
    <location>
        <position position="189"/>
    </location>
    <ligand>
        <name>substrate</name>
    </ligand>
</feature>
<feature type="binding site" evidence="11">
    <location>
        <position position="234"/>
    </location>
    <ligand>
        <name>FMN</name>
        <dbReference type="ChEBI" id="CHEBI:58210"/>
    </ligand>
</feature>
<dbReference type="NCBIfam" id="NF003652">
    <property type="entry name" value="PRK05286.2-5"/>
    <property type="match status" value="1"/>
</dbReference>
<dbReference type="Gene3D" id="3.20.20.70">
    <property type="entry name" value="Aldolase class I"/>
    <property type="match status" value="1"/>
</dbReference>
<keyword evidence="8 11" id="KW-0560">Oxidoreductase</keyword>
<protein>
    <recommendedName>
        <fullName evidence="11">Dihydroorotate dehydrogenase (quinone)</fullName>
        <ecNumber evidence="11">1.3.5.2</ecNumber>
    </recommendedName>
    <alternativeName>
        <fullName evidence="11">DHOdehase</fullName>
        <shortName evidence="11">DHOD</shortName>
        <shortName evidence="11">DHODase</shortName>
    </alternativeName>
    <alternativeName>
        <fullName evidence="11">Dihydroorotate oxidase</fullName>
    </alternativeName>
</protein>
<dbReference type="InterPro" id="IPR005720">
    <property type="entry name" value="Dihydroorotate_DH_cat"/>
</dbReference>
<dbReference type="EMBL" id="WPCU01000005">
    <property type="protein sequence ID" value="MVA75924.1"/>
    <property type="molecule type" value="Genomic_DNA"/>
</dbReference>
<dbReference type="InterPro" id="IPR013785">
    <property type="entry name" value="Aldolase_TIM"/>
</dbReference>
<proteinExistence type="inferred from homology"/>
<keyword evidence="5 11" id="KW-0285">Flavoprotein</keyword>
<feature type="binding site" evidence="11">
    <location>
        <position position="189"/>
    </location>
    <ligand>
        <name>FMN</name>
        <dbReference type="ChEBI" id="CHEBI:58210"/>
    </ligand>
</feature>
<comment type="similarity">
    <text evidence="4 11">Belongs to the dihydroorotate dehydrogenase family. Type 2 subfamily.</text>
</comment>
<feature type="binding site" evidence="11">
    <location>
        <begin position="121"/>
        <end position="125"/>
    </location>
    <ligand>
        <name>substrate</name>
    </ligand>
</feature>
<dbReference type="AlphaFoldDB" id="A0A6A9UWH7"/>
<evidence type="ECO:0000259" key="12">
    <source>
        <dbReference type="Pfam" id="PF01180"/>
    </source>
</evidence>
<evidence type="ECO:0000256" key="3">
    <source>
        <dbReference type="ARBA" id="ARBA00005161"/>
    </source>
</evidence>
<evidence type="ECO:0000256" key="6">
    <source>
        <dbReference type="ARBA" id="ARBA00022643"/>
    </source>
</evidence>
<evidence type="ECO:0000256" key="1">
    <source>
        <dbReference type="ARBA" id="ARBA00003125"/>
    </source>
</evidence>
<dbReference type="PROSITE" id="PS00911">
    <property type="entry name" value="DHODEHASE_1"/>
    <property type="match status" value="1"/>
</dbReference>
<feature type="binding site" evidence="11">
    <location>
        <position position="76"/>
    </location>
    <ligand>
        <name>substrate</name>
    </ligand>
</feature>
<dbReference type="InterPro" id="IPR005719">
    <property type="entry name" value="Dihydroorotate_DH_2"/>
</dbReference>
<dbReference type="InterPro" id="IPR050074">
    <property type="entry name" value="DHO_dehydrogenase"/>
</dbReference>
<dbReference type="HAMAP" id="MF_00225">
    <property type="entry name" value="DHO_dh_type2"/>
    <property type="match status" value="1"/>
</dbReference>
<dbReference type="SUPFAM" id="SSF51395">
    <property type="entry name" value="FMN-linked oxidoreductases"/>
    <property type="match status" value="1"/>
</dbReference>
<dbReference type="GO" id="GO:0044205">
    <property type="term" value="P:'de novo' UMP biosynthetic process"/>
    <property type="evidence" value="ECO:0007669"/>
    <property type="project" value="UniProtKB-UniRule"/>
</dbReference>
<dbReference type="PANTHER" id="PTHR48109">
    <property type="entry name" value="DIHYDROOROTATE DEHYDROGENASE (QUINONE), MITOCHONDRIAL-RELATED"/>
    <property type="match status" value="1"/>
</dbReference>
<dbReference type="GO" id="GO:0005737">
    <property type="term" value="C:cytoplasm"/>
    <property type="evidence" value="ECO:0007669"/>
    <property type="project" value="InterPro"/>
</dbReference>
<evidence type="ECO:0000256" key="7">
    <source>
        <dbReference type="ARBA" id="ARBA00022975"/>
    </source>
</evidence>
<evidence type="ECO:0000256" key="10">
    <source>
        <dbReference type="ARBA" id="ARBA00048639"/>
    </source>
</evidence>
<feature type="binding site" evidence="11">
    <location>
        <position position="96"/>
    </location>
    <ligand>
        <name>FMN</name>
        <dbReference type="ChEBI" id="CHEBI:58210"/>
    </ligand>
</feature>
<feature type="binding site" evidence="11">
    <location>
        <begin position="72"/>
        <end position="76"/>
    </location>
    <ligand>
        <name>FMN</name>
        <dbReference type="ChEBI" id="CHEBI:58210"/>
    </ligand>
</feature>
<name>A0A6A9UWH7_9ACTN</name>
<dbReference type="GO" id="GO:0106430">
    <property type="term" value="F:dihydroorotate dehydrogenase (quinone) activity"/>
    <property type="evidence" value="ECO:0007669"/>
    <property type="project" value="UniProtKB-EC"/>
</dbReference>
<evidence type="ECO:0000313" key="14">
    <source>
        <dbReference type="Proteomes" id="UP000435304"/>
    </source>
</evidence>
<reference evidence="13 14" key="1">
    <citation type="submission" date="2019-12" db="EMBL/GenBank/DDBJ databases">
        <title>Auraticoccus cholistani sp. nov., an actinomycete isolated from soil of Cholistan desert.</title>
        <authorList>
            <person name="Cheema M.T."/>
        </authorList>
    </citation>
    <scope>NUCLEOTIDE SEQUENCE [LARGE SCALE GENOMIC DNA]</scope>
    <source>
        <strain evidence="13 14">F435</strain>
    </source>
</reference>
<keyword evidence="9 11" id="KW-0472">Membrane</keyword>
<dbReference type="Proteomes" id="UP000435304">
    <property type="component" value="Unassembled WGS sequence"/>
</dbReference>
<evidence type="ECO:0000256" key="5">
    <source>
        <dbReference type="ARBA" id="ARBA00022630"/>
    </source>
</evidence>
<dbReference type="Pfam" id="PF01180">
    <property type="entry name" value="DHO_dh"/>
    <property type="match status" value="1"/>
</dbReference>
<feature type="active site" description="Nucleophile" evidence="11">
    <location>
        <position position="192"/>
    </location>
</feature>
<accession>A0A6A9UWH7</accession>
<evidence type="ECO:0000256" key="2">
    <source>
        <dbReference type="ARBA" id="ARBA00004370"/>
    </source>
</evidence>
<comment type="cofactor">
    <cofactor evidence="11">
        <name>FMN</name>
        <dbReference type="ChEBI" id="CHEBI:58210"/>
    </cofactor>
    <text evidence="11">Binds 1 FMN per subunit.</text>
</comment>
<evidence type="ECO:0000313" key="13">
    <source>
        <dbReference type="EMBL" id="MVA75924.1"/>
    </source>
</evidence>
<comment type="caution">
    <text evidence="13">The sequence shown here is derived from an EMBL/GenBank/DDBJ whole genome shotgun (WGS) entry which is preliminary data.</text>
</comment>
<feature type="binding site" evidence="11">
    <location>
        <begin position="335"/>
        <end position="336"/>
    </location>
    <ligand>
        <name>FMN</name>
        <dbReference type="ChEBI" id="CHEBI:58210"/>
    </ligand>
</feature>
<evidence type="ECO:0000256" key="8">
    <source>
        <dbReference type="ARBA" id="ARBA00023002"/>
    </source>
</evidence>
<keyword evidence="7 11" id="KW-0665">Pyrimidine biosynthesis</keyword>
<sequence length="369" mass="38109">MLSTGYRRLLRPALFAAAGGDPEAVHEATLERLEQLGRHPHLVRALRRLTAVDGAEVELAGIRFPGPVGLAAGMDKGARAVTAWQGLGFSHVEVGTVTAHPQPGNPRPRVFRAPLSGGLVNRMGFNNDGAAAVADRLARAGVRRGNGAAGVPVGISLGKSKVTPLPEAVEDYLTSLRLLAPHADYLAVNVSSPNTPGLRRLQDGGHLRELVTALVAETRTLAGDAAAPVPVLVKLAPDLGDEALDEVLEVCEDAGAAGIIATNTTTSRDGLVGLDQRLVDEPGGLSGAPLRDRARAVVARVSSRSALPVIGVGGIMTADDALALLDAGARLVQVYTGFIYAGPGLVAEITARHARRQAPAGTPSLGRRA</sequence>
<dbReference type="NCBIfam" id="TIGR01036">
    <property type="entry name" value="pyrD_sub2"/>
    <property type="match status" value="1"/>
</dbReference>
<dbReference type="InterPro" id="IPR001295">
    <property type="entry name" value="Dihydroorotate_DH_CS"/>
</dbReference>
<feature type="domain" description="Dihydroorotate dehydrogenase catalytic" evidence="12">
    <location>
        <begin position="56"/>
        <end position="350"/>
    </location>
</feature>
<keyword evidence="6 11" id="KW-0288">FMN</keyword>
<dbReference type="EC" id="1.3.5.2" evidence="11"/>
<dbReference type="PROSITE" id="PS00912">
    <property type="entry name" value="DHODEHASE_2"/>
    <property type="match status" value="1"/>
</dbReference>
<feature type="binding site" evidence="11">
    <location>
        <position position="262"/>
    </location>
    <ligand>
        <name>FMN</name>
        <dbReference type="ChEBI" id="CHEBI:58210"/>
    </ligand>
</feature>
<comment type="function">
    <text evidence="1 11">Catalyzes the conversion of dihydroorotate to orotate with quinone as electron acceptor.</text>
</comment>
<dbReference type="GO" id="GO:0006207">
    <property type="term" value="P:'de novo' pyrimidine nucleobase biosynthetic process"/>
    <property type="evidence" value="ECO:0007669"/>
    <property type="project" value="UniProtKB-UniRule"/>
</dbReference>
<dbReference type="PANTHER" id="PTHR48109:SF4">
    <property type="entry name" value="DIHYDROOROTATE DEHYDROGENASE (QUINONE), MITOCHONDRIAL"/>
    <property type="match status" value="1"/>
</dbReference>
<feature type="binding site" evidence="11">
    <location>
        <begin position="263"/>
        <end position="264"/>
    </location>
    <ligand>
        <name>substrate</name>
    </ligand>
</feature>
<gene>
    <name evidence="11" type="primary">pyrD</name>
    <name evidence="13" type="ORF">GC722_07800</name>
</gene>
<comment type="catalytic activity">
    <reaction evidence="10 11">
        <text>(S)-dihydroorotate + a quinone = orotate + a quinol</text>
        <dbReference type="Rhea" id="RHEA:30187"/>
        <dbReference type="ChEBI" id="CHEBI:24646"/>
        <dbReference type="ChEBI" id="CHEBI:30839"/>
        <dbReference type="ChEBI" id="CHEBI:30864"/>
        <dbReference type="ChEBI" id="CHEBI:132124"/>
        <dbReference type="EC" id="1.3.5.2"/>
    </reaction>
</comment>
<dbReference type="CDD" id="cd04738">
    <property type="entry name" value="DHOD_2_like"/>
    <property type="match status" value="1"/>
</dbReference>
<comment type="subunit">
    <text evidence="11">Monomer.</text>
</comment>
<organism evidence="13 14">
    <name type="scientific">Auraticoccus cholistanensis</name>
    <dbReference type="NCBI Taxonomy" id="2656650"/>
    <lineage>
        <taxon>Bacteria</taxon>
        <taxon>Bacillati</taxon>
        <taxon>Actinomycetota</taxon>
        <taxon>Actinomycetes</taxon>
        <taxon>Propionibacteriales</taxon>
        <taxon>Propionibacteriaceae</taxon>
        <taxon>Auraticoccus</taxon>
    </lineage>
</organism>
<evidence type="ECO:0000256" key="11">
    <source>
        <dbReference type="HAMAP-Rule" id="MF_00225"/>
    </source>
</evidence>
<dbReference type="UniPathway" id="UPA00070">
    <property type="reaction ID" value="UER00946"/>
</dbReference>
<feature type="binding site" evidence="11">
    <location>
        <position position="156"/>
    </location>
    <ligand>
        <name>FMN</name>
        <dbReference type="ChEBI" id="CHEBI:58210"/>
    </ligand>
</feature>
<evidence type="ECO:0000256" key="4">
    <source>
        <dbReference type="ARBA" id="ARBA00005359"/>
    </source>
</evidence>
<evidence type="ECO:0000256" key="9">
    <source>
        <dbReference type="ARBA" id="ARBA00023136"/>
    </source>
</evidence>
<keyword evidence="14" id="KW-1185">Reference proteome</keyword>
<dbReference type="GO" id="GO:0005886">
    <property type="term" value="C:plasma membrane"/>
    <property type="evidence" value="ECO:0007669"/>
    <property type="project" value="UniProtKB-SubCell"/>
</dbReference>
<comment type="subcellular location">
    <subcellularLocation>
        <location evidence="11">Cell membrane</location>
        <topology evidence="11">Peripheral membrane protein</topology>
    </subcellularLocation>
    <subcellularLocation>
        <location evidence="2">Membrane</location>
    </subcellularLocation>
</comment>
<comment type="pathway">
    <text evidence="3 11">Pyrimidine metabolism; UMP biosynthesis via de novo pathway; orotate from (S)-dihydroorotate (quinone route): step 1/1.</text>
</comment>
<keyword evidence="11" id="KW-1003">Cell membrane</keyword>